<protein>
    <submittedName>
        <fullName evidence="2">Predicted protein</fullName>
    </submittedName>
</protein>
<gene>
    <name evidence="2" type="ORF">LEMA_P015960.1</name>
</gene>
<keyword evidence="3" id="KW-1185">Reference proteome</keyword>
<sequence>MASTAPLTSLPKSKSTRTSISTGSATKEDAAHANRIHGWQIPEDPDFVHPDHVIPPPTYPRAENLIIVCCHAIFLPDAGTTGFPLHSPHDESNWLLAPFQKSSQETGKPGEHETFLAHVKAGLDALTVGTDQEHPPSNLLVLSGGATKPSQAPMSEARSYYHAALAEELAEGHLHGGRAHRMFSKGYVLLEEQAIDSLQNLLFSILLFKKTTGKYPKQVRVITHAFKSARFLDLHAPAIRWPADRIQVQGIDPVMSGAELKSTLRGEEQFGYQPWKMDPLGLGEVLGGKRKQRGWNDSCLADLEEGLEDSVKQILRGRVPEQLPWSAPETQGSHDSAAQ</sequence>
<dbReference type="FunCoup" id="E5A9X5">
    <property type="interactions" value="51"/>
</dbReference>
<dbReference type="OrthoDB" id="4347at2759"/>
<dbReference type="PANTHER" id="PTHR28110">
    <property type="entry name" value="TRANSMEMBRANE PROTEIN"/>
    <property type="match status" value="1"/>
</dbReference>
<evidence type="ECO:0000313" key="2">
    <source>
        <dbReference type="EMBL" id="CBY00466.1"/>
    </source>
</evidence>
<feature type="compositionally biased region" description="Polar residues" evidence="1">
    <location>
        <begin position="1"/>
        <end position="25"/>
    </location>
</feature>
<proteinExistence type="predicted"/>
<dbReference type="RefSeq" id="XP_003843945.1">
    <property type="nucleotide sequence ID" value="XM_003843897.1"/>
</dbReference>
<evidence type="ECO:0000313" key="3">
    <source>
        <dbReference type="Proteomes" id="UP000002668"/>
    </source>
</evidence>
<dbReference type="OMA" id="VCCHAIF"/>
<reference evidence="3" key="1">
    <citation type="journal article" date="2011" name="Nat. Commun.">
        <title>Effector diversification within compartments of the Leptosphaeria maculans genome affected by Repeat-Induced Point mutations.</title>
        <authorList>
            <person name="Rouxel T."/>
            <person name="Grandaubert J."/>
            <person name="Hane J.K."/>
            <person name="Hoede C."/>
            <person name="van de Wouw A.P."/>
            <person name="Couloux A."/>
            <person name="Dominguez V."/>
            <person name="Anthouard V."/>
            <person name="Bally P."/>
            <person name="Bourras S."/>
            <person name="Cozijnsen A.J."/>
            <person name="Ciuffetti L.M."/>
            <person name="Degrave A."/>
            <person name="Dilmaghani A."/>
            <person name="Duret L."/>
            <person name="Fudal I."/>
            <person name="Goodwin S.B."/>
            <person name="Gout L."/>
            <person name="Glaser N."/>
            <person name="Linglin J."/>
            <person name="Kema G.H.J."/>
            <person name="Lapalu N."/>
            <person name="Lawrence C.B."/>
            <person name="May K."/>
            <person name="Meyer M."/>
            <person name="Ollivier B."/>
            <person name="Poulain J."/>
            <person name="Schoch C.L."/>
            <person name="Simon A."/>
            <person name="Spatafora J.W."/>
            <person name="Stachowiak A."/>
            <person name="Turgeon B.G."/>
            <person name="Tyler B.M."/>
            <person name="Vincent D."/>
            <person name="Weissenbach J."/>
            <person name="Amselem J."/>
            <person name="Quesneville H."/>
            <person name="Oliver R.P."/>
            <person name="Wincker P."/>
            <person name="Balesdent M.-H."/>
            <person name="Howlett B.J."/>
        </authorList>
    </citation>
    <scope>NUCLEOTIDE SEQUENCE [LARGE SCALE GENOMIC DNA]</scope>
    <source>
        <strain evidence="3">JN3 / isolate v23.1.3 / race Av1-4-5-6-7-8</strain>
    </source>
</reference>
<dbReference type="HOGENOM" id="CLU_048479_1_0_1"/>
<dbReference type="VEuPathDB" id="FungiDB:LEMA_P015960.1"/>
<dbReference type="Proteomes" id="UP000002668">
    <property type="component" value="Genome"/>
</dbReference>
<organism evidence="3">
    <name type="scientific">Leptosphaeria maculans (strain JN3 / isolate v23.1.3 / race Av1-4-5-6-7-8)</name>
    <name type="common">Blackleg fungus</name>
    <name type="synonym">Phoma lingam</name>
    <dbReference type="NCBI Taxonomy" id="985895"/>
    <lineage>
        <taxon>Eukaryota</taxon>
        <taxon>Fungi</taxon>
        <taxon>Dikarya</taxon>
        <taxon>Ascomycota</taxon>
        <taxon>Pezizomycotina</taxon>
        <taxon>Dothideomycetes</taxon>
        <taxon>Pleosporomycetidae</taxon>
        <taxon>Pleosporales</taxon>
        <taxon>Pleosporineae</taxon>
        <taxon>Leptosphaeriaceae</taxon>
        <taxon>Plenodomus</taxon>
        <taxon>Plenodomus lingam/Leptosphaeria maculans species complex</taxon>
    </lineage>
</organism>
<dbReference type="eggNOG" id="KOG4533">
    <property type="taxonomic scope" value="Eukaryota"/>
</dbReference>
<dbReference type="AlphaFoldDB" id="E5A9X5"/>
<dbReference type="GO" id="GO:0005737">
    <property type="term" value="C:cytoplasm"/>
    <property type="evidence" value="ECO:0007669"/>
    <property type="project" value="TreeGrafter"/>
</dbReference>
<feature type="region of interest" description="Disordered" evidence="1">
    <location>
        <begin position="1"/>
        <end position="31"/>
    </location>
</feature>
<accession>E5A9X5</accession>
<evidence type="ECO:0000256" key="1">
    <source>
        <dbReference type="SAM" id="MobiDB-lite"/>
    </source>
</evidence>
<dbReference type="GeneID" id="13293152"/>
<feature type="compositionally biased region" description="Polar residues" evidence="1">
    <location>
        <begin position="328"/>
        <end position="339"/>
    </location>
</feature>
<name>E5A9X5_LEPMJ</name>
<dbReference type="InterPro" id="IPR055323">
    <property type="entry name" value="C57A10.07/YOR238W"/>
</dbReference>
<feature type="region of interest" description="Disordered" evidence="1">
    <location>
        <begin position="318"/>
        <end position="339"/>
    </location>
</feature>
<dbReference type="EMBL" id="FP929138">
    <property type="protein sequence ID" value="CBY00466.1"/>
    <property type="molecule type" value="Genomic_DNA"/>
</dbReference>
<dbReference type="PANTHER" id="PTHR28110:SF1">
    <property type="entry name" value="TRANSMEMBRANE PROTEIN"/>
    <property type="match status" value="1"/>
</dbReference>
<dbReference type="InParanoid" id="E5A9X5"/>